<comment type="cofactor">
    <cofactor evidence="14">
        <name>thiamine diphosphate</name>
        <dbReference type="ChEBI" id="CHEBI:58937"/>
    </cofactor>
    <text evidence="14">Binds 1 thiamine pyrophosphate per subunit. During the reaction, the substrate forms a covalent intermediate with the cofactor.</text>
</comment>
<dbReference type="CDD" id="cd02012">
    <property type="entry name" value="TPP_TK"/>
    <property type="match status" value="1"/>
</dbReference>
<evidence type="ECO:0000256" key="2">
    <source>
        <dbReference type="ARBA" id="ARBA00001941"/>
    </source>
</evidence>
<dbReference type="GO" id="GO:0046872">
    <property type="term" value="F:metal ion binding"/>
    <property type="evidence" value="ECO:0007669"/>
    <property type="project" value="UniProtKB-KW"/>
</dbReference>
<dbReference type="EMBL" id="DSUJ01000011">
    <property type="protein sequence ID" value="HFI92468.1"/>
    <property type="molecule type" value="Genomic_DNA"/>
</dbReference>
<feature type="binding site" evidence="13">
    <location>
        <position position="31"/>
    </location>
    <ligand>
        <name>substrate</name>
    </ligand>
</feature>
<evidence type="ECO:0000256" key="9">
    <source>
        <dbReference type="ARBA" id="ARBA00023052"/>
    </source>
</evidence>
<dbReference type="GO" id="GO:0005829">
    <property type="term" value="C:cytosol"/>
    <property type="evidence" value="ECO:0007669"/>
    <property type="project" value="TreeGrafter"/>
</dbReference>
<evidence type="ECO:0000256" key="14">
    <source>
        <dbReference type="PIRSR" id="PIRSR605478-3"/>
    </source>
</evidence>
<keyword evidence="17" id="KW-0106">Calcium</keyword>
<reference evidence="19" key="1">
    <citation type="journal article" date="2020" name="mSystems">
        <title>Genome- and Community-Level Interaction Insights into Carbon Utilization and Element Cycling Functions of Hydrothermarchaeota in Hydrothermal Sediment.</title>
        <authorList>
            <person name="Zhou Z."/>
            <person name="Liu Y."/>
            <person name="Xu W."/>
            <person name="Pan J."/>
            <person name="Luo Z.H."/>
            <person name="Li M."/>
        </authorList>
    </citation>
    <scope>NUCLEOTIDE SEQUENCE [LARGE SCALE GENOMIC DNA]</scope>
    <source>
        <strain evidence="19">SpSt-479</strain>
    </source>
</reference>
<keyword evidence="9 14" id="KW-0786">Thiamine pyrophosphate</keyword>
<feature type="active site" description="Proton donor" evidence="12">
    <location>
        <position position="412"/>
    </location>
</feature>
<feature type="binding site" evidence="14">
    <location>
        <position position="71"/>
    </location>
    <ligand>
        <name>thiamine diphosphate</name>
        <dbReference type="ChEBI" id="CHEBI:58937"/>
    </ligand>
</feature>
<feature type="binding site" evidence="14">
    <location>
        <begin position="119"/>
        <end position="121"/>
    </location>
    <ligand>
        <name>thiamine diphosphate</name>
        <dbReference type="ChEBI" id="CHEBI:58937"/>
    </ligand>
</feature>
<dbReference type="InterPro" id="IPR005475">
    <property type="entry name" value="Transketolase-like_Pyr-bd"/>
</dbReference>
<dbReference type="CDD" id="cd07033">
    <property type="entry name" value="TPP_PYR_DXS_TK_like"/>
    <property type="match status" value="1"/>
</dbReference>
<keyword evidence="6 17" id="KW-0808">Transferase</keyword>
<accession>A0A7V2ZMC1</accession>
<feature type="binding site" evidence="13">
    <location>
        <position position="266"/>
    </location>
    <ligand>
        <name>substrate</name>
    </ligand>
</feature>
<dbReference type="InterPro" id="IPR055152">
    <property type="entry name" value="Transketolase-like_C_2"/>
</dbReference>
<dbReference type="InterPro" id="IPR005474">
    <property type="entry name" value="Transketolase_N"/>
</dbReference>
<feature type="binding site" evidence="15">
    <location>
        <position position="190"/>
    </location>
    <ligand>
        <name>Mg(2+)</name>
        <dbReference type="ChEBI" id="CHEBI:18420"/>
    </ligand>
</feature>
<feature type="binding site" evidence="13">
    <location>
        <position position="462"/>
    </location>
    <ligand>
        <name>substrate</name>
    </ligand>
</feature>
<dbReference type="InterPro" id="IPR005478">
    <property type="entry name" value="Transketolase_bac-like"/>
</dbReference>
<comment type="catalytic activity">
    <reaction evidence="10 17">
        <text>D-sedoheptulose 7-phosphate + D-glyceraldehyde 3-phosphate = aldehydo-D-ribose 5-phosphate + D-xylulose 5-phosphate</text>
        <dbReference type="Rhea" id="RHEA:10508"/>
        <dbReference type="ChEBI" id="CHEBI:57483"/>
        <dbReference type="ChEBI" id="CHEBI:57737"/>
        <dbReference type="ChEBI" id="CHEBI:58273"/>
        <dbReference type="ChEBI" id="CHEBI:59776"/>
        <dbReference type="EC" id="2.2.1.1"/>
    </reaction>
</comment>
<feature type="binding site" evidence="14">
    <location>
        <position position="438"/>
    </location>
    <ligand>
        <name>thiamine diphosphate</name>
        <dbReference type="ChEBI" id="CHEBI:58937"/>
    </ligand>
</feature>
<dbReference type="PANTHER" id="PTHR43522:SF2">
    <property type="entry name" value="TRANSKETOLASE 1-RELATED"/>
    <property type="match status" value="1"/>
</dbReference>
<evidence type="ECO:0000256" key="15">
    <source>
        <dbReference type="PIRSR" id="PIRSR605478-4"/>
    </source>
</evidence>
<evidence type="ECO:0000256" key="6">
    <source>
        <dbReference type="ARBA" id="ARBA00022679"/>
    </source>
</evidence>
<dbReference type="GO" id="GO:0009052">
    <property type="term" value="P:pentose-phosphate shunt, non-oxidative branch"/>
    <property type="evidence" value="ECO:0007669"/>
    <property type="project" value="UniProtKB-ARBA"/>
</dbReference>
<dbReference type="PROSITE" id="PS00802">
    <property type="entry name" value="TRANSKETOLASE_2"/>
    <property type="match status" value="1"/>
</dbReference>
<feature type="binding site" evidence="13">
    <location>
        <position position="521"/>
    </location>
    <ligand>
        <name>substrate</name>
    </ligand>
</feature>
<dbReference type="FunFam" id="3.40.50.970:FF:000003">
    <property type="entry name" value="Transketolase"/>
    <property type="match status" value="1"/>
</dbReference>
<comment type="cofactor">
    <cofactor evidence="1">
        <name>Ca(2+)</name>
        <dbReference type="ChEBI" id="CHEBI:29108"/>
    </cofactor>
</comment>
<name>A0A7V2ZMC1_9BACT</name>
<feature type="binding site" evidence="13">
    <location>
        <position position="385"/>
    </location>
    <ligand>
        <name>substrate</name>
    </ligand>
</feature>
<evidence type="ECO:0000259" key="18">
    <source>
        <dbReference type="SMART" id="SM00861"/>
    </source>
</evidence>
<evidence type="ECO:0000256" key="10">
    <source>
        <dbReference type="ARBA" id="ARBA00049473"/>
    </source>
</evidence>
<feature type="binding site" evidence="15">
    <location>
        <position position="160"/>
    </location>
    <ligand>
        <name>Mg(2+)</name>
        <dbReference type="ChEBI" id="CHEBI:18420"/>
    </ligand>
</feature>
<comment type="cofactor">
    <cofactor evidence="15">
        <name>Mg(2+)</name>
        <dbReference type="ChEBI" id="CHEBI:18420"/>
    </cofactor>
    <text evidence="15">Binds 1 Mg(2+) ion per subunit. Can also utilize other divalent metal cations, such as Ca(2+), Mn(2+) and Co(2+).</text>
</comment>
<feature type="binding site" evidence="14">
    <location>
        <position position="190"/>
    </location>
    <ligand>
        <name>thiamine diphosphate</name>
        <dbReference type="ChEBI" id="CHEBI:58937"/>
    </ligand>
</feature>
<dbReference type="Pfam" id="PF00456">
    <property type="entry name" value="Transketolase_N"/>
    <property type="match status" value="1"/>
</dbReference>
<feature type="binding site" evidence="14">
    <location>
        <position position="161"/>
    </location>
    <ligand>
        <name>thiamine diphosphate</name>
        <dbReference type="ChEBI" id="CHEBI:58937"/>
    </ligand>
</feature>
<proteinExistence type="inferred from homology"/>
<dbReference type="InterPro" id="IPR029061">
    <property type="entry name" value="THDP-binding"/>
</dbReference>
<comment type="subunit">
    <text evidence="4 17">Homodimer.</text>
</comment>
<dbReference type="InterPro" id="IPR033247">
    <property type="entry name" value="Transketolase_fam"/>
</dbReference>
<evidence type="ECO:0000256" key="11">
    <source>
        <dbReference type="NCBIfam" id="TIGR00232"/>
    </source>
</evidence>
<dbReference type="Gene3D" id="3.40.50.920">
    <property type="match status" value="1"/>
</dbReference>
<comment type="function">
    <text evidence="17">Catalyzes the transfer of a two-carbon ketol group from a ketose donor to an aldose acceptor, via a covalent intermediate with the cofactor thiamine pyrophosphate.</text>
</comment>
<sequence>MTEQKTSIEQLAINTIRTLAIDAVQRANSGHPGMPLGCAPIAYLLYYKLMKHNPSNPKWINRDRFILSAGHGSMLLYSVLHLSGYDLSLDEIKNFRQWNSKTPGHPEYGHTPGVETTTGPLGQGFATSIGMAVARDYLASIFNKEGFNLIDHYIYGICSDGDLMEGISHEAASFAGHHKLGKIIFFYDDNKITIEGSTDLTYTDDVQKRFEAYGWNVYRVNDVNNLSELENTANLARQNSDKPCLIITKTHIGYGSPNKQDSASAHGAPLGIEEVKLTKKNLGWNYEEDFFIPEEVKNHFTGIRKCGEEAEDLWRKQFEDYKKKFPSEADLFQNIFNGNFGEEWEKYLPSFSEAMATRAASGKVLNAIAKYLPTLIGGSADLAESNNTHLKDYKSFSAENKNGRNLHFGVREHAMGAILNGMALYGGVIPYGGTFLIFSDYLRPALRLSALMKLRTIFVFTHDSIGLGEDGPTHQPVEQIASLRAIPNVTVIRPADANETTEAWRFAIKHKDGPVLLVLTRQKLDCFDRTKLSPAKELSKGAYILKESSGNPDIILIATGSEVGLILKASEVLEAEGIKSRVVSFPSWEIFEKQSEDYKRKVFPSEVKARLAVEAGVSQGWKKYIGEKGDIICMKTFGASAPDKVLFEKFGFTVEDVVNKAKEILNKK</sequence>
<dbReference type="SMART" id="SM00861">
    <property type="entry name" value="Transket_pyr"/>
    <property type="match status" value="1"/>
</dbReference>
<comment type="cofactor">
    <cofactor evidence="2">
        <name>Co(2+)</name>
        <dbReference type="ChEBI" id="CHEBI:48828"/>
    </cofactor>
</comment>
<dbReference type="InterPro" id="IPR020826">
    <property type="entry name" value="Transketolase_BS"/>
</dbReference>
<evidence type="ECO:0000256" key="7">
    <source>
        <dbReference type="ARBA" id="ARBA00022723"/>
    </source>
</evidence>
<dbReference type="PROSITE" id="PS00801">
    <property type="entry name" value="TRANSKETOLASE_1"/>
    <property type="match status" value="1"/>
</dbReference>
<dbReference type="FunFam" id="3.40.50.970:FF:000004">
    <property type="entry name" value="Transketolase"/>
    <property type="match status" value="1"/>
</dbReference>
<dbReference type="InterPro" id="IPR049557">
    <property type="entry name" value="Transketolase_CS"/>
</dbReference>
<evidence type="ECO:0000313" key="19">
    <source>
        <dbReference type="EMBL" id="HFI92468.1"/>
    </source>
</evidence>
<feature type="binding site" evidence="15">
    <location>
        <position position="192"/>
    </location>
    <ligand>
        <name>Mg(2+)</name>
        <dbReference type="ChEBI" id="CHEBI:18420"/>
    </ligand>
</feature>
<dbReference type="NCBIfam" id="TIGR00232">
    <property type="entry name" value="tktlase_bact"/>
    <property type="match status" value="1"/>
</dbReference>
<feature type="binding site" evidence="14">
    <location>
        <position position="266"/>
    </location>
    <ligand>
        <name>thiamine diphosphate</name>
        <dbReference type="ChEBI" id="CHEBI:58937"/>
    </ligand>
</feature>
<dbReference type="SUPFAM" id="SSF52922">
    <property type="entry name" value="TK C-terminal domain-like"/>
    <property type="match status" value="1"/>
</dbReference>
<feature type="binding site" evidence="13">
    <location>
        <position position="358"/>
    </location>
    <ligand>
        <name>substrate</name>
    </ligand>
</feature>
<evidence type="ECO:0000256" key="8">
    <source>
        <dbReference type="ARBA" id="ARBA00022842"/>
    </source>
</evidence>
<dbReference type="EC" id="2.2.1.1" evidence="5 11"/>
<dbReference type="Pfam" id="PF22613">
    <property type="entry name" value="Transketolase_C_1"/>
    <property type="match status" value="1"/>
</dbReference>
<comment type="similarity">
    <text evidence="3 17">Belongs to the transketolase family.</text>
</comment>
<organism evidence="19">
    <name type="scientific">Ignavibacterium album</name>
    <dbReference type="NCBI Taxonomy" id="591197"/>
    <lineage>
        <taxon>Bacteria</taxon>
        <taxon>Pseudomonadati</taxon>
        <taxon>Ignavibacteriota</taxon>
        <taxon>Ignavibacteria</taxon>
        <taxon>Ignavibacteriales</taxon>
        <taxon>Ignavibacteriaceae</taxon>
        <taxon>Ignavibacterium</taxon>
    </lineage>
</organism>
<evidence type="ECO:0000256" key="1">
    <source>
        <dbReference type="ARBA" id="ARBA00001913"/>
    </source>
</evidence>
<evidence type="ECO:0000256" key="16">
    <source>
        <dbReference type="PIRSR" id="PIRSR605478-5"/>
    </source>
</evidence>
<evidence type="ECO:0000256" key="12">
    <source>
        <dbReference type="PIRSR" id="PIRSR605478-1"/>
    </source>
</evidence>
<feature type="domain" description="Transketolase-like pyrimidine-binding" evidence="18">
    <location>
        <begin position="355"/>
        <end position="526"/>
    </location>
</feature>
<evidence type="ECO:0000256" key="5">
    <source>
        <dbReference type="ARBA" id="ARBA00013152"/>
    </source>
</evidence>
<feature type="binding site" evidence="13">
    <location>
        <position position="470"/>
    </location>
    <ligand>
        <name>substrate</name>
    </ligand>
</feature>
<evidence type="ECO:0000256" key="13">
    <source>
        <dbReference type="PIRSR" id="PIRSR605478-2"/>
    </source>
</evidence>
<dbReference type="PANTHER" id="PTHR43522">
    <property type="entry name" value="TRANSKETOLASE"/>
    <property type="match status" value="1"/>
</dbReference>
<keyword evidence="7 15" id="KW-0479">Metal-binding</keyword>
<dbReference type="GO" id="GO:0004802">
    <property type="term" value="F:transketolase activity"/>
    <property type="evidence" value="ECO:0007669"/>
    <property type="project" value="UniProtKB-UniRule"/>
</dbReference>
<comment type="cofactor">
    <cofactor evidence="17">
        <name>Mg(2+)</name>
        <dbReference type="ChEBI" id="CHEBI:18420"/>
    </cofactor>
    <cofactor evidence="17">
        <name>Ca(2+)</name>
        <dbReference type="ChEBI" id="CHEBI:29108"/>
    </cofactor>
    <cofactor evidence="17">
        <name>Mn(2+)</name>
        <dbReference type="ChEBI" id="CHEBI:29035"/>
    </cofactor>
    <cofactor evidence="17">
        <name>Co(2+)</name>
        <dbReference type="ChEBI" id="CHEBI:48828"/>
    </cofactor>
    <text evidence="17">Binds 1 Mg(2+) ion per subunit. Can also utilize other divalent metal cations, such as Ca(2+), Mn(2+) and Co(2+).</text>
</comment>
<feature type="site" description="Important for catalytic activity" evidence="16">
    <location>
        <position position="266"/>
    </location>
</feature>
<dbReference type="Pfam" id="PF02779">
    <property type="entry name" value="Transket_pyr"/>
    <property type="match status" value="1"/>
</dbReference>
<evidence type="ECO:0000256" key="4">
    <source>
        <dbReference type="ARBA" id="ARBA00011738"/>
    </source>
</evidence>
<protein>
    <recommendedName>
        <fullName evidence="5 11">Transketolase</fullName>
        <ecNumber evidence="5 11">2.2.1.1</ecNumber>
    </recommendedName>
</protein>
<dbReference type="FunFam" id="3.40.50.920:FF:000003">
    <property type="entry name" value="Transketolase"/>
    <property type="match status" value="1"/>
</dbReference>
<dbReference type="Gene3D" id="3.40.50.970">
    <property type="match status" value="2"/>
</dbReference>
<evidence type="ECO:0000256" key="17">
    <source>
        <dbReference type="RuleBase" id="RU004996"/>
    </source>
</evidence>
<dbReference type="SUPFAM" id="SSF52518">
    <property type="entry name" value="Thiamin diphosphate-binding fold (THDP-binding)"/>
    <property type="match status" value="2"/>
</dbReference>
<comment type="caution">
    <text evidence="19">The sequence shown here is derived from an EMBL/GenBank/DDBJ whole genome shotgun (WGS) entry which is preliminary data.</text>
</comment>
<keyword evidence="8 15" id="KW-0460">Magnesium</keyword>
<gene>
    <name evidence="19" type="primary">tkt</name>
    <name evidence="19" type="ORF">ENS31_13205</name>
</gene>
<feature type="site" description="Important for catalytic activity" evidence="16">
    <location>
        <position position="31"/>
    </location>
</feature>
<dbReference type="InterPro" id="IPR009014">
    <property type="entry name" value="Transketo_C/PFOR_II"/>
</dbReference>
<feature type="binding site" evidence="13">
    <location>
        <position position="474"/>
    </location>
    <ligand>
        <name>substrate</name>
    </ligand>
</feature>
<evidence type="ECO:0000256" key="3">
    <source>
        <dbReference type="ARBA" id="ARBA00007131"/>
    </source>
</evidence>
<dbReference type="AlphaFoldDB" id="A0A7V2ZMC1"/>